<protein>
    <submittedName>
        <fullName evidence="2">Protein NLRC3-like isoform X1</fullName>
    </submittedName>
</protein>
<dbReference type="OrthoDB" id="8958221at2759"/>
<name>A0A8J4TCA7_CLAMG</name>
<feature type="non-terminal residue" evidence="2">
    <location>
        <position position="1"/>
    </location>
</feature>
<reference evidence="2" key="1">
    <citation type="submission" date="2020-07" db="EMBL/GenBank/DDBJ databases">
        <title>Clarias magur genome sequencing, assembly and annotation.</title>
        <authorList>
            <person name="Kushwaha B."/>
            <person name="Kumar R."/>
            <person name="Das P."/>
            <person name="Joshi C.G."/>
            <person name="Kumar D."/>
            <person name="Nagpure N.S."/>
            <person name="Pandey M."/>
            <person name="Agarwal S."/>
            <person name="Srivastava S."/>
            <person name="Singh M."/>
            <person name="Sahoo L."/>
            <person name="Jayasankar P."/>
            <person name="Meher P.K."/>
            <person name="Koringa P.G."/>
            <person name="Iquebal M.A."/>
            <person name="Das S.P."/>
            <person name="Bit A."/>
            <person name="Patnaik S."/>
            <person name="Patel N."/>
            <person name="Shah T.M."/>
            <person name="Hinsu A."/>
            <person name="Jena J.K."/>
        </authorList>
    </citation>
    <scope>NUCLEOTIDE SEQUENCE</scope>
    <source>
        <strain evidence="2">CIFAMagur01</strain>
        <tissue evidence="2">Testis</tissue>
    </source>
</reference>
<dbReference type="Proteomes" id="UP000727407">
    <property type="component" value="Unassembled WGS sequence"/>
</dbReference>
<comment type="caution">
    <text evidence="2">The sequence shown here is derived from an EMBL/GenBank/DDBJ whole genome shotgun (WGS) entry which is preliminary data.</text>
</comment>
<organism evidence="2 3">
    <name type="scientific">Clarias magur</name>
    <name type="common">Asian catfish</name>
    <name type="synonym">Macropteronotus magur</name>
    <dbReference type="NCBI Taxonomy" id="1594786"/>
    <lineage>
        <taxon>Eukaryota</taxon>
        <taxon>Metazoa</taxon>
        <taxon>Chordata</taxon>
        <taxon>Craniata</taxon>
        <taxon>Vertebrata</taxon>
        <taxon>Euteleostomi</taxon>
        <taxon>Actinopterygii</taxon>
        <taxon>Neopterygii</taxon>
        <taxon>Teleostei</taxon>
        <taxon>Ostariophysi</taxon>
        <taxon>Siluriformes</taxon>
        <taxon>Clariidae</taxon>
        <taxon>Clarias</taxon>
    </lineage>
</organism>
<sequence>KLQGERSESAAPSCISMKSDRSMDPLLMFKAGASSPLHSKLQGERSESAAPSCISMKSHQSMGHPYNFKAGDSSPLHSDLQKARETISKKIISDTG</sequence>
<keyword evidence="3" id="KW-1185">Reference proteome</keyword>
<dbReference type="AlphaFoldDB" id="A0A8J4TCA7"/>
<gene>
    <name evidence="2" type="ORF">DAT39_017634</name>
</gene>
<evidence type="ECO:0000256" key="1">
    <source>
        <dbReference type="SAM" id="MobiDB-lite"/>
    </source>
</evidence>
<feature type="region of interest" description="Disordered" evidence="1">
    <location>
        <begin position="57"/>
        <end position="77"/>
    </location>
</feature>
<dbReference type="EMBL" id="QNUK01000484">
    <property type="protein sequence ID" value="KAF5892660.1"/>
    <property type="molecule type" value="Genomic_DNA"/>
</dbReference>
<evidence type="ECO:0000313" key="2">
    <source>
        <dbReference type="EMBL" id="KAF5892660.1"/>
    </source>
</evidence>
<accession>A0A8J4TCA7</accession>
<proteinExistence type="predicted"/>
<feature type="non-terminal residue" evidence="2">
    <location>
        <position position="96"/>
    </location>
</feature>
<evidence type="ECO:0000313" key="3">
    <source>
        <dbReference type="Proteomes" id="UP000727407"/>
    </source>
</evidence>